<dbReference type="PANTHER" id="PTHR45947">
    <property type="entry name" value="SULFOQUINOVOSYL TRANSFERASE SQD2"/>
    <property type="match status" value="1"/>
</dbReference>
<keyword evidence="5" id="KW-1185">Reference proteome</keyword>
<dbReference type="PANTHER" id="PTHR45947:SF13">
    <property type="entry name" value="TRANSFERASE"/>
    <property type="match status" value="1"/>
</dbReference>
<reference evidence="4 5" key="1">
    <citation type="submission" date="2012-11" db="EMBL/GenBank/DDBJ databases">
        <title>Whole genome sequence of Acetobacter orientalis 21F-2.</title>
        <authorList>
            <person name="Azuma Y."/>
            <person name="Higashiura N."/>
            <person name="Hirakawa H."/>
            <person name="Matsushita K."/>
        </authorList>
    </citation>
    <scope>NUCLEOTIDE SEQUENCE [LARGE SCALE GENOMIC DNA]</scope>
    <source>
        <strain evidence="4 5">21F-2</strain>
    </source>
</reference>
<evidence type="ECO:0000313" key="5">
    <source>
        <dbReference type="Proteomes" id="UP000032670"/>
    </source>
</evidence>
<dbReference type="AlphaFoldDB" id="A0A2Z5ZIY0"/>
<dbReference type="GeneID" id="76203899"/>
<accession>A0A0D6NJH9</accession>
<dbReference type="InterPro" id="IPR050194">
    <property type="entry name" value="Glycosyltransferase_grp1"/>
</dbReference>
<feature type="domain" description="Glycosyl transferase family 1" evidence="1">
    <location>
        <begin position="723"/>
        <end position="876"/>
    </location>
</feature>
<dbReference type="InterPro" id="IPR028098">
    <property type="entry name" value="Glyco_trans_4-like_N"/>
</dbReference>
<dbReference type="SUPFAM" id="SSF53756">
    <property type="entry name" value="UDP-Glycosyltransferase/glycogen phosphorylase"/>
    <property type="match status" value="2"/>
</dbReference>
<dbReference type="Pfam" id="PF13692">
    <property type="entry name" value="Glyco_trans_1_4"/>
    <property type="match status" value="1"/>
</dbReference>
<evidence type="ECO:0000313" key="4">
    <source>
        <dbReference type="EMBL" id="GAN65748.1"/>
    </source>
</evidence>
<dbReference type="Proteomes" id="UP000270034">
    <property type="component" value="Chromosome"/>
</dbReference>
<dbReference type="GO" id="GO:0016757">
    <property type="term" value="F:glycosyltransferase activity"/>
    <property type="evidence" value="ECO:0007669"/>
    <property type="project" value="InterPro"/>
</dbReference>
<proteinExistence type="predicted"/>
<dbReference type="InterPro" id="IPR001296">
    <property type="entry name" value="Glyco_trans_1"/>
</dbReference>
<dbReference type="Pfam" id="PF13439">
    <property type="entry name" value="Glyco_transf_4"/>
    <property type="match status" value="1"/>
</dbReference>
<dbReference type="STRING" id="1231341.Abor_013_058"/>
<evidence type="ECO:0000313" key="3">
    <source>
        <dbReference type="EMBL" id="BBC80345.1"/>
    </source>
</evidence>
<evidence type="ECO:0000259" key="2">
    <source>
        <dbReference type="Pfam" id="PF13439"/>
    </source>
</evidence>
<accession>A0A2Z5ZIY0</accession>
<dbReference type="Gene3D" id="3.40.50.2000">
    <property type="entry name" value="Glycogen Phosphorylase B"/>
    <property type="match status" value="3"/>
</dbReference>
<dbReference type="CDD" id="cd03823">
    <property type="entry name" value="GT4_ExpE7-like"/>
    <property type="match status" value="1"/>
</dbReference>
<keyword evidence="3" id="KW-0808">Transferase</keyword>
<gene>
    <name evidence="4" type="ORF">Abor_013_058</name>
    <name evidence="3" type="ORF">AcetOrient_orf02976</name>
</gene>
<dbReference type="EMBL" id="AP018515">
    <property type="protein sequence ID" value="BBC80345.1"/>
    <property type="molecule type" value="Genomic_DNA"/>
</dbReference>
<dbReference type="KEGG" id="aot:AcetOri_orf02976"/>
<dbReference type="Pfam" id="PF00534">
    <property type="entry name" value="Glycos_transf_1"/>
    <property type="match status" value="1"/>
</dbReference>
<evidence type="ECO:0000259" key="1">
    <source>
        <dbReference type="Pfam" id="PF00534"/>
    </source>
</evidence>
<organism evidence="3 6">
    <name type="scientific">Acetobacter orientalis</name>
    <dbReference type="NCBI Taxonomy" id="146474"/>
    <lineage>
        <taxon>Bacteria</taxon>
        <taxon>Pseudomonadati</taxon>
        <taxon>Pseudomonadota</taxon>
        <taxon>Alphaproteobacteria</taxon>
        <taxon>Acetobacterales</taxon>
        <taxon>Acetobacteraceae</taxon>
        <taxon>Acetobacter</taxon>
    </lineage>
</organism>
<dbReference type="Proteomes" id="UP000032670">
    <property type="component" value="Unassembled WGS sequence"/>
</dbReference>
<reference evidence="3 6" key="2">
    <citation type="submission" date="2018-02" db="EMBL/GenBank/DDBJ databases">
        <title>Acetobacter orientalis genome.</title>
        <authorList>
            <person name="Nakashima N."/>
            <person name="Tamura T."/>
        </authorList>
    </citation>
    <scope>NUCLEOTIDE SEQUENCE [LARGE SCALE GENOMIC DNA]</scope>
    <source>
        <strain evidence="3 6">FAN1</strain>
    </source>
</reference>
<sequence length="926" mass="105931">MVSVKTLLDITLTQKTNTNEMLLESYKASERIQNIKIEELEKGVNHLNNTLFIEQNSLSWRITYPLRILKRIVRKNLTSKREINHIIKQIYRIYKSDGVVVLYKKIVKKFSKKEIFKISNKNEKIYLSNINEKYLEILEPHILIIAELSLRQCAKYRVWQKKEALENLGWTVSVVDWRDKKDSLSLLQVCTQVVFYRTPAFNSVKDLIIEAKRLGLSPWWEVDDLIFSREYYLENNNLITLSKREREEVLWGAELFKECLTLCGRGIASTHQLANVMRSMGLTDVRIIENSFDKNTLLIADSIIKGTIRSDHDENEIRIVYGSGTKTHDADFKIAAQGLVNAMLADHRITLHVVGELTLPVECDVVRSRITCIPECDYATYMQILSNADITIAPLEKSIFNDCKSNIKFLEGAVFSIPIVCSPVDAFKRIIQQGENGFLAHTEHEWTQTILWLVQSSALRCKVGKSAQKFALNFYHQDTITQRQVLPVFGLPNSEKKDDFSILSVNIYFSPNSFGGATFVAEEMANYFSQQKKIKFSVFTSRPEIREREQVGVRYQVGRSAVMAVETDSAPYSGYLAGLDNPRITENFRVWLKAVKPNVVHFHSIIGLGVGLTRACMENHIPYVITLHDAWWLCERNYMVNGQGKFCGQRKIDLTQCQICMPESKHLKERAQFMQIALDNAALLLAPSESHRQLYIDNGVSPEKIVVNKNGFVWPRKNRPARKATQPLRFGYVSGEEIVKGYNLLREVFEKIDGYDWELMLVDNKKNLGIESLFTGGWKTKGRVKILPAYTQETMDDFYNTIDVLVFPSQCKESYGLSVREALARDVWVIATNGGGQVEDIVDGENGTIIAANGTSIELEKAVLDLLKNTDKFINYKNNYKYKLTTFKRQAEALEVFLRQSAYSHQYGTLHVAHAWQGELSLSCSV</sequence>
<dbReference type="RefSeq" id="WP_052946364.1">
    <property type="nucleotide sequence ID" value="NZ_BAMX01000013.1"/>
</dbReference>
<protein>
    <submittedName>
        <fullName evidence="3">Glycosyl transferase</fullName>
    </submittedName>
</protein>
<feature type="domain" description="Glycosyltransferase subfamily 4-like N-terminal" evidence="2">
    <location>
        <begin position="514"/>
        <end position="711"/>
    </location>
</feature>
<name>A0A2Z5ZIY0_9PROT</name>
<evidence type="ECO:0000313" key="6">
    <source>
        <dbReference type="Proteomes" id="UP000270034"/>
    </source>
</evidence>
<dbReference type="EMBL" id="BAMX01000013">
    <property type="protein sequence ID" value="GAN65748.1"/>
    <property type="molecule type" value="Genomic_DNA"/>
</dbReference>